<feature type="coiled-coil region" evidence="1">
    <location>
        <begin position="48"/>
        <end position="75"/>
    </location>
</feature>
<sequence>MLDRKKIAEFRKKYNITQDGSRFLYFILAKAEIDIDLLNDIDWDWLRDNNFQRIKERLEQKKKEKENQIERSTHSFLGIFNKYSFLFVQASQEMLTLKHQIKFEQSKKQSLKSTFFSILQKIDSLNELTAKEVAFLKKNNLDENEFVKLLNFLELKKKYGVTLYSSNSPKDRLYKILSKLENEIQLTDKDIRFIAHKDLNSVLQAHEKQQKQRAEEFAKLKEKYQATQCPETSVDSSLYKILRNIEACQSLRIDEINWLNSNDLNDVAAIADFVALKFKYQATENPDFSISSHLYKVLKRIDSDIALQESDINFLKKRKLIRTISLAIEKYSNHLINEIAQGKQLTEVQQQWIERNERNDVITLGETKYFKDLKRKYDVHYISDDSLKNPLYLILQKLENNRRLDAVEIAYCKDKNIFHSKIYICYHKIEAQFYEDEYKKTYDKWNIPNISSHWRKANESKKALQSTANINLDKIKNNKLKSAILTTRGGAFRDFHELAKAEECARKAIKFQSSSHHPYTLMGAICYDRYEFTEGDRWFNEAIKRGASPGAIDSEIKKSIMRMKNRKEKDRIIKALLKKDPERYSWAERYLSKNSRKK</sequence>
<dbReference type="SUPFAM" id="SSF48452">
    <property type="entry name" value="TPR-like"/>
    <property type="match status" value="1"/>
</dbReference>
<dbReference type="InterPro" id="IPR011990">
    <property type="entry name" value="TPR-like_helical_dom_sf"/>
</dbReference>
<protein>
    <submittedName>
        <fullName evidence="2">Uncharacterized protein</fullName>
    </submittedName>
</protein>
<proteinExistence type="predicted"/>
<dbReference type="AlphaFoldDB" id="A0A8J7DYW0"/>
<dbReference type="Proteomes" id="UP000654482">
    <property type="component" value="Unassembled WGS sequence"/>
</dbReference>
<evidence type="ECO:0000256" key="1">
    <source>
        <dbReference type="SAM" id="Coils"/>
    </source>
</evidence>
<organism evidence="2 3">
    <name type="scientific">Lusitaniella coriacea LEGE 07157</name>
    <dbReference type="NCBI Taxonomy" id="945747"/>
    <lineage>
        <taxon>Bacteria</taxon>
        <taxon>Bacillati</taxon>
        <taxon>Cyanobacteriota</taxon>
        <taxon>Cyanophyceae</taxon>
        <taxon>Spirulinales</taxon>
        <taxon>Lusitaniellaceae</taxon>
        <taxon>Lusitaniella</taxon>
    </lineage>
</organism>
<comment type="caution">
    <text evidence="2">The sequence shown here is derived from an EMBL/GenBank/DDBJ whole genome shotgun (WGS) entry which is preliminary data.</text>
</comment>
<name>A0A8J7DYW0_9CYAN</name>
<accession>A0A8J7DYW0</accession>
<evidence type="ECO:0000313" key="3">
    <source>
        <dbReference type="Proteomes" id="UP000654482"/>
    </source>
</evidence>
<keyword evidence="1" id="KW-0175">Coiled coil</keyword>
<evidence type="ECO:0000313" key="2">
    <source>
        <dbReference type="EMBL" id="MBE9116306.1"/>
    </source>
</evidence>
<dbReference type="Gene3D" id="1.25.40.10">
    <property type="entry name" value="Tetratricopeptide repeat domain"/>
    <property type="match status" value="1"/>
</dbReference>
<dbReference type="RefSeq" id="WP_194029399.1">
    <property type="nucleotide sequence ID" value="NZ_JADEWZ010000013.1"/>
</dbReference>
<gene>
    <name evidence="2" type="ORF">IQ249_10395</name>
</gene>
<dbReference type="EMBL" id="JADEWZ010000013">
    <property type="protein sequence ID" value="MBE9116306.1"/>
    <property type="molecule type" value="Genomic_DNA"/>
</dbReference>
<reference evidence="2" key="1">
    <citation type="submission" date="2020-10" db="EMBL/GenBank/DDBJ databases">
        <authorList>
            <person name="Castelo-Branco R."/>
            <person name="Eusebio N."/>
            <person name="Adriana R."/>
            <person name="Vieira A."/>
            <person name="Brugerolle De Fraissinette N."/>
            <person name="Rezende De Castro R."/>
            <person name="Schneider M.P."/>
            <person name="Vasconcelos V."/>
            <person name="Leao P.N."/>
        </authorList>
    </citation>
    <scope>NUCLEOTIDE SEQUENCE</scope>
    <source>
        <strain evidence="2">LEGE 07157</strain>
    </source>
</reference>
<keyword evidence="3" id="KW-1185">Reference proteome</keyword>